<dbReference type="AlphaFoldDB" id="A0A8J8BAM1"/>
<organism evidence="2 3">
    <name type="scientific">Thetidibacter halocola</name>
    <dbReference type="NCBI Taxonomy" id="2827239"/>
    <lineage>
        <taxon>Bacteria</taxon>
        <taxon>Pseudomonadati</taxon>
        <taxon>Pseudomonadota</taxon>
        <taxon>Alphaproteobacteria</taxon>
        <taxon>Rhodobacterales</taxon>
        <taxon>Roseobacteraceae</taxon>
        <taxon>Thetidibacter</taxon>
    </lineage>
</organism>
<dbReference type="GO" id="GO:0016853">
    <property type="term" value="F:isomerase activity"/>
    <property type="evidence" value="ECO:0007669"/>
    <property type="project" value="UniProtKB-KW"/>
</dbReference>
<feature type="domain" description="Xylose isomerase-like TIM barrel" evidence="1">
    <location>
        <begin position="22"/>
        <end position="249"/>
    </location>
</feature>
<gene>
    <name evidence="2" type="ORF">KB874_21805</name>
</gene>
<dbReference type="Proteomes" id="UP000681356">
    <property type="component" value="Unassembled WGS sequence"/>
</dbReference>
<dbReference type="EMBL" id="JAGTUU010000011">
    <property type="protein sequence ID" value="MBS0126720.1"/>
    <property type="molecule type" value="Genomic_DNA"/>
</dbReference>
<dbReference type="PANTHER" id="PTHR12110">
    <property type="entry name" value="HYDROXYPYRUVATE ISOMERASE"/>
    <property type="match status" value="1"/>
</dbReference>
<dbReference type="Pfam" id="PF01261">
    <property type="entry name" value="AP_endonuc_2"/>
    <property type="match status" value="1"/>
</dbReference>
<sequence length="276" mass="29261">MTRLLSLAHLTAIDLAPPDLIHAAADAGLDAVGLRLRRVTPSSPGYPLVDDPALMRATRAALRDTGLAVHDVEFVRIEPDTDPETLIPLLDAGAALGAHEVIAAPYDPDLSRLSDRLGALADLAGARGLGVSLEFFPWTVVPTLEAAVALVERAGPRVGLLPDSLHFDRSGSRHETLAALPAQRLRFAHLCDAPVNPPYDEEALLFAARAERLPPGRGGIDLARFLAAMPPDLPLGLEVPQTTRMAQIGAAAVIRETAQAARAFLAALPDQDRTKP</sequence>
<reference evidence="2" key="1">
    <citation type="submission" date="2021-04" db="EMBL/GenBank/DDBJ databases">
        <authorList>
            <person name="Yoon J."/>
        </authorList>
    </citation>
    <scope>NUCLEOTIDE SEQUENCE</scope>
    <source>
        <strain evidence="2">KMU-90</strain>
    </source>
</reference>
<keyword evidence="3" id="KW-1185">Reference proteome</keyword>
<dbReference type="Gene3D" id="3.20.20.150">
    <property type="entry name" value="Divalent-metal-dependent TIM barrel enzymes"/>
    <property type="match status" value="1"/>
</dbReference>
<comment type="caution">
    <text evidence="2">The sequence shown here is derived from an EMBL/GenBank/DDBJ whole genome shotgun (WGS) entry which is preliminary data.</text>
</comment>
<keyword evidence="2" id="KW-0413">Isomerase</keyword>
<protein>
    <submittedName>
        <fullName evidence="2">Sugar phosphate isomerase/epimerase</fullName>
    </submittedName>
</protein>
<dbReference type="RefSeq" id="WP_212538675.1">
    <property type="nucleotide sequence ID" value="NZ_JAGTUU010000011.1"/>
</dbReference>
<evidence type="ECO:0000259" key="1">
    <source>
        <dbReference type="Pfam" id="PF01261"/>
    </source>
</evidence>
<dbReference type="PANTHER" id="PTHR12110:SF48">
    <property type="entry name" value="BLL3656 PROTEIN"/>
    <property type="match status" value="1"/>
</dbReference>
<dbReference type="InterPro" id="IPR036237">
    <property type="entry name" value="Xyl_isomerase-like_sf"/>
</dbReference>
<dbReference type="SUPFAM" id="SSF51658">
    <property type="entry name" value="Xylose isomerase-like"/>
    <property type="match status" value="1"/>
</dbReference>
<accession>A0A8J8BAM1</accession>
<evidence type="ECO:0000313" key="3">
    <source>
        <dbReference type="Proteomes" id="UP000681356"/>
    </source>
</evidence>
<name>A0A8J8BAM1_9RHOB</name>
<dbReference type="InterPro" id="IPR013022">
    <property type="entry name" value="Xyl_isomerase-like_TIM-brl"/>
</dbReference>
<proteinExistence type="predicted"/>
<dbReference type="InterPro" id="IPR050312">
    <property type="entry name" value="IolE/XylAMocC-like"/>
</dbReference>
<evidence type="ECO:0000313" key="2">
    <source>
        <dbReference type="EMBL" id="MBS0126720.1"/>
    </source>
</evidence>